<reference evidence="3 4" key="1">
    <citation type="journal article" date="2014" name="J. Microbiol.">
        <title>Diaminobutyricibacter tongyongensis gen. nov., sp. nov. and Homoserinibacter gongjuensis gen. nov., sp. nov. belong to the family Microbacteriaceae.</title>
        <authorList>
            <person name="Kim S.J."/>
            <person name="Ahn J.H."/>
            <person name="Weon H.Y."/>
            <person name="Hamada M."/>
            <person name="Suzuki K."/>
            <person name="Kwon S.W."/>
        </authorList>
    </citation>
    <scope>NUCLEOTIDE SEQUENCE [LARGE SCALE GENOMIC DNA]</scope>
    <source>
        <strain evidence="3 4">NBRC 108724</strain>
    </source>
</reference>
<protein>
    <submittedName>
        <fullName evidence="3">SHOCT domain-containing protein</fullName>
    </submittedName>
</protein>
<dbReference type="Proteomes" id="UP000474967">
    <property type="component" value="Unassembled WGS sequence"/>
</dbReference>
<feature type="transmembrane region" description="Helical" evidence="1">
    <location>
        <begin position="65"/>
        <end position="87"/>
    </location>
</feature>
<keyword evidence="1" id="KW-1133">Transmembrane helix</keyword>
<sequence>MSESRSESSIGRASLVWFSLAAIVGGGILAIAMNSRRVFDQNVADLGATLSGGFYDDAQAVTDTVWMWVGIGIALAGVLTLIIFIAVRAGTSRAQGAVPERPMLKQRMREREHEEGPAHTRAASMSEELANLADLHAKGVLSDAEFEAAKAKTLGTTS</sequence>
<evidence type="ECO:0000313" key="3">
    <source>
        <dbReference type="EMBL" id="NEN07814.1"/>
    </source>
</evidence>
<evidence type="ECO:0000259" key="2">
    <source>
        <dbReference type="Pfam" id="PF09851"/>
    </source>
</evidence>
<keyword evidence="4" id="KW-1185">Reference proteome</keyword>
<name>A0A6L9Y3L0_9MICO</name>
<dbReference type="Pfam" id="PF09851">
    <property type="entry name" value="SHOCT"/>
    <property type="match status" value="1"/>
</dbReference>
<accession>A0A6L9Y3L0</accession>
<keyword evidence="1" id="KW-0472">Membrane</keyword>
<feature type="domain" description="SHOCT" evidence="2">
    <location>
        <begin position="127"/>
        <end position="152"/>
    </location>
</feature>
<feature type="transmembrane region" description="Helical" evidence="1">
    <location>
        <begin position="12"/>
        <end position="33"/>
    </location>
</feature>
<organism evidence="3 4">
    <name type="scientific">Leifsonia tongyongensis</name>
    <dbReference type="NCBI Taxonomy" id="1268043"/>
    <lineage>
        <taxon>Bacteria</taxon>
        <taxon>Bacillati</taxon>
        <taxon>Actinomycetota</taxon>
        <taxon>Actinomycetes</taxon>
        <taxon>Micrococcales</taxon>
        <taxon>Microbacteriaceae</taxon>
        <taxon>Leifsonia</taxon>
    </lineage>
</organism>
<gene>
    <name evidence="3" type="ORF">G3T36_18315</name>
</gene>
<evidence type="ECO:0000313" key="4">
    <source>
        <dbReference type="Proteomes" id="UP000474967"/>
    </source>
</evidence>
<proteinExistence type="predicted"/>
<dbReference type="EMBL" id="JAAGWY010000005">
    <property type="protein sequence ID" value="NEN07814.1"/>
    <property type="molecule type" value="Genomic_DNA"/>
</dbReference>
<dbReference type="InterPro" id="IPR018649">
    <property type="entry name" value="SHOCT"/>
</dbReference>
<evidence type="ECO:0000256" key="1">
    <source>
        <dbReference type="SAM" id="Phobius"/>
    </source>
</evidence>
<dbReference type="AlphaFoldDB" id="A0A6L9Y3L0"/>
<keyword evidence="1" id="KW-0812">Transmembrane</keyword>
<comment type="caution">
    <text evidence="3">The sequence shown here is derived from an EMBL/GenBank/DDBJ whole genome shotgun (WGS) entry which is preliminary data.</text>
</comment>
<dbReference type="RefSeq" id="WP_163291299.1">
    <property type="nucleotide sequence ID" value="NZ_JAAGWY010000005.1"/>
</dbReference>